<dbReference type="InterPro" id="IPR004416">
    <property type="entry name" value="MnmG"/>
</dbReference>
<evidence type="ECO:0000256" key="2">
    <source>
        <dbReference type="ARBA" id="ARBA00003717"/>
    </source>
</evidence>
<evidence type="ECO:0000256" key="7">
    <source>
        <dbReference type="ARBA" id="ARBA00022694"/>
    </source>
</evidence>
<keyword evidence="7 12" id="KW-0819">tRNA processing</keyword>
<keyword evidence="5 12" id="KW-0963">Cytoplasm</keyword>
<keyword evidence="9 12" id="KW-0520">NAD</keyword>
<keyword evidence="16" id="KW-1185">Reference proteome</keyword>
<accession>A0A227KR50</accession>
<dbReference type="InterPro" id="IPR020595">
    <property type="entry name" value="MnmG-rel_CS"/>
</dbReference>
<sequence>MEFYPKSYDVVVVGGGNAGIEAAAASARMGAKTLLITHNFDTLGQQSCNPSIGGIGKSHLVRELDALDGVMAKVTDLSGIQFRLLNASKGAAVRATRAQIDRTLYKNHMRKIVENIPNLSLMEAAVDNVIVENGKAVGVILDSQIAIRCSAVVLSAGTFLNGKIFVGLSAYAGGRVGDPSAIALGNDLMSLGLPKGRLKTGTPARLDGRTIDFSKCTIQYGDSDPTPVFSFLGSAAQHPEQIPCWITNTNTTTHDIIRNGLDRSPLYTGIIEGIGPRYCPSIEDKIHRFASKDSHHVFLEPEGLNTHVYYPNGISTSLPFDVQIKFIHSIPGLENVEILRPGYAIEYDYYDPRSLKSTLESKDIEGLFMAGQVNGTTGYEEAAAQGIFVGINAVLYTREQEPFHLRRDQAYLGVMVDDLITKGVNEPYRMFTSRAEYRLSLREDNADQRLTEIGYKLGVVGQERWEAFSRKMDILQKEEEKLKSTWVNPGVIEPNVEKEILGKELVKESLLYSLLKRPEMNYLKLTQLVDKEGNPLLKDPIQDKELSSLLETQVKYSGYIDRQYAEVQNNLNKMEIVIPNDFNYDDVKGLSFEICQKLKNVRPETIGQALAISGVTPAAISILLVYLKRYELQKGKNVKGS</sequence>
<dbReference type="SUPFAM" id="SSF51905">
    <property type="entry name" value="FAD/NAD(P)-binding domain"/>
    <property type="match status" value="1"/>
</dbReference>
<dbReference type="SMART" id="SM01228">
    <property type="entry name" value="GIDA_assoc_3"/>
    <property type="match status" value="1"/>
</dbReference>
<keyword evidence="13" id="KW-1133">Transmembrane helix</keyword>
<dbReference type="InterPro" id="IPR026904">
    <property type="entry name" value="MnmG_C"/>
</dbReference>
<feature type="transmembrane region" description="Helical" evidence="13">
    <location>
        <begin position="606"/>
        <end position="627"/>
    </location>
</feature>
<evidence type="ECO:0000256" key="9">
    <source>
        <dbReference type="ARBA" id="ARBA00023027"/>
    </source>
</evidence>
<dbReference type="InterPro" id="IPR002218">
    <property type="entry name" value="MnmG-rel"/>
</dbReference>
<evidence type="ECO:0000256" key="13">
    <source>
        <dbReference type="SAM" id="Phobius"/>
    </source>
</evidence>
<dbReference type="GO" id="GO:0002098">
    <property type="term" value="P:tRNA wobble uridine modification"/>
    <property type="evidence" value="ECO:0007669"/>
    <property type="project" value="InterPro"/>
</dbReference>
<dbReference type="Gene3D" id="3.50.50.60">
    <property type="entry name" value="FAD/NAD(P)-binding domain"/>
    <property type="match status" value="2"/>
</dbReference>
<dbReference type="PANTHER" id="PTHR11806:SF0">
    <property type="entry name" value="PROTEIN MTO1 HOMOLOG, MITOCHONDRIAL"/>
    <property type="match status" value="1"/>
</dbReference>
<dbReference type="FunFam" id="3.50.50.60:FF:000010">
    <property type="entry name" value="tRNA uridine 5-carboxymethylaminomethyl modification enzyme MnmG"/>
    <property type="match status" value="1"/>
</dbReference>
<keyword evidence="13" id="KW-0472">Membrane</keyword>
<dbReference type="PANTHER" id="PTHR11806">
    <property type="entry name" value="GLUCOSE INHIBITED DIVISION PROTEIN A"/>
    <property type="match status" value="1"/>
</dbReference>
<comment type="caution">
    <text evidence="15">The sequence shown here is derived from an EMBL/GenBank/DDBJ whole genome shotgun (WGS) entry which is preliminary data.</text>
</comment>
<proteinExistence type="inferred from homology"/>
<evidence type="ECO:0000256" key="5">
    <source>
        <dbReference type="ARBA" id="ARBA00022490"/>
    </source>
</evidence>
<dbReference type="GO" id="GO:0030488">
    <property type="term" value="P:tRNA methylation"/>
    <property type="evidence" value="ECO:0007669"/>
    <property type="project" value="TreeGrafter"/>
</dbReference>
<comment type="subunit">
    <text evidence="10 12">Homodimer. Heterotetramer of two MnmE and two MnmG subunits.</text>
</comment>
<dbReference type="NCBIfam" id="TIGR00136">
    <property type="entry name" value="mnmG_gidA"/>
    <property type="match status" value="1"/>
</dbReference>
<evidence type="ECO:0000256" key="11">
    <source>
        <dbReference type="ARBA" id="ARBA00031800"/>
    </source>
</evidence>
<dbReference type="InterPro" id="IPR036188">
    <property type="entry name" value="FAD/NAD-bd_sf"/>
</dbReference>
<dbReference type="HAMAP" id="MF_00129">
    <property type="entry name" value="MnmG_GidA"/>
    <property type="match status" value="1"/>
</dbReference>
<evidence type="ECO:0000256" key="3">
    <source>
        <dbReference type="ARBA" id="ARBA00007653"/>
    </source>
</evidence>
<dbReference type="InterPro" id="IPR040131">
    <property type="entry name" value="MnmG_N"/>
</dbReference>
<comment type="caution">
    <text evidence="12">Lacks conserved residue(s) required for the propagation of feature annotation.</text>
</comment>
<keyword evidence="6 12" id="KW-0285">Flavoprotein</keyword>
<dbReference type="GO" id="GO:0050660">
    <property type="term" value="F:flavin adenine dinucleotide binding"/>
    <property type="evidence" value="ECO:0007669"/>
    <property type="project" value="UniProtKB-UniRule"/>
</dbReference>
<evidence type="ECO:0000256" key="12">
    <source>
        <dbReference type="HAMAP-Rule" id="MF_00129"/>
    </source>
</evidence>
<dbReference type="Gene3D" id="1.10.10.1800">
    <property type="entry name" value="tRNA uridine 5-carboxymethylaminomethyl modification enzyme MnmG/GidA"/>
    <property type="match status" value="1"/>
</dbReference>
<dbReference type="InterPro" id="IPR049312">
    <property type="entry name" value="GIDA_C_N"/>
</dbReference>
<dbReference type="RefSeq" id="WP_066594685.1">
    <property type="nucleotide sequence ID" value="NZ_CAJTBZ010000016.1"/>
</dbReference>
<evidence type="ECO:0000259" key="14">
    <source>
        <dbReference type="SMART" id="SM01228"/>
    </source>
</evidence>
<comment type="subcellular location">
    <subcellularLocation>
        <location evidence="12">Cytoplasm</location>
    </subcellularLocation>
</comment>
<dbReference type="Pfam" id="PF21680">
    <property type="entry name" value="GIDA_C_1st"/>
    <property type="match status" value="1"/>
</dbReference>
<dbReference type="Pfam" id="PF13932">
    <property type="entry name" value="SAM_GIDA_C"/>
    <property type="match status" value="1"/>
</dbReference>
<dbReference type="Pfam" id="PF01134">
    <property type="entry name" value="GIDA"/>
    <property type="match status" value="1"/>
</dbReference>
<dbReference type="Proteomes" id="UP000214610">
    <property type="component" value="Unassembled WGS sequence"/>
</dbReference>
<gene>
    <name evidence="12" type="primary">mnmG</name>
    <name evidence="12" type="synonym">gidA</name>
    <name evidence="15" type="ORF">ADH67_03955</name>
</gene>
<name>A0A227KR50_9BURK</name>
<evidence type="ECO:0000256" key="10">
    <source>
        <dbReference type="ARBA" id="ARBA00025948"/>
    </source>
</evidence>
<dbReference type="Gene3D" id="1.10.150.570">
    <property type="entry name" value="GidA associated domain, C-terminal subdomain"/>
    <property type="match status" value="1"/>
</dbReference>
<evidence type="ECO:0000256" key="4">
    <source>
        <dbReference type="ARBA" id="ARBA00020461"/>
    </source>
</evidence>
<dbReference type="InterPro" id="IPR047001">
    <property type="entry name" value="MnmG_C_subdom"/>
</dbReference>
<feature type="domain" description="tRNA uridine 5-carboxymethylaminomethyl modification enzyme C-terminal subdomain" evidence="14">
    <location>
        <begin position="554"/>
        <end position="625"/>
    </location>
</feature>
<evidence type="ECO:0000256" key="1">
    <source>
        <dbReference type="ARBA" id="ARBA00001974"/>
    </source>
</evidence>
<keyword evidence="8 12" id="KW-0274">FAD</keyword>
<comment type="function">
    <text evidence="2 12">NAD-binding protein involved in the addition of a carboxymethylaminomethyl (cmnm) group at the wobble position (U34) of certain tRNAs, forming tRNA-cmnm(5)s(2)U34.</text>
</comment>
<protein>
    <recommendedName>
        <fullName evidence="4 12">tRNA uridine 5-carboxymethylaminomethyl modification enzyme MnmG</fullName>
    </recommendedName>
    <alternativeName>
        <fullName evidence="11 12">Glucose-inhibited division protein A</fullName>
    </alternativeName>
</protein>
<evidence type="ECO:0000313" key="15">
    <source>
        <dbReference type="EMBL" id="OXE50166.1"/>
    </source>
</evidence>
<keyword evidence="13" id="KW-0812">Transmembrane</keyword>
<evidence type="ECO:0000256" key="6">
    <source>
        <dbReference type="ARBA" id="ARBA00022630"/>
    </source>
</evidence>
<comment type="cofactor">
    <cofactor evidence="1 12">
        <name>FAD</name>
        <dbReference type="ChEBI" id="CHEBI:57692"/>
    </cofactor>
</comment>
<organism evidence="15 16">
    <name type="scientific">Turicimonas muris</name>
    <dbReference type="NCBI Taxonomy" id="1796652"/>
    <lineage>
        <taxon>Bacteria</taxon>
        <taxon>Pseudomonadati</taxon>
        <taxon>Pseudomonadota</taxon>
        <taxon>Betaproteobacteria</taxon>
        <taxon>Burkholderiales</taxon>
        <taxon>Sutterellaceae</taxon>
        <taxon>Turicimonas</taxon>
    </lineage>
</organism>
<comment type="similarity">
    <text evidence="3 12">Belongs to the MnmG family.</text>
</comment>
<dbReference type="PROSITE" id="PS01280">
    <property type="entry name" value="GIDA_1"/>
    <property type="match status" value="1"/>
</dbReference>
<evidence type="ECO:0000256" key="8">
    <source>
        <dbReference type="ARBA" id="ARBA00022827"/>
    </source>
</evidence>
<dbReference type="AlphaFoldDB" id="A0A227KR50"/>
<dbReference type="FunFam" id="3.50.50.60:FF:000002">
    <property type="entry name" value="tRNA uridine 5-carboxymethylaminomethyl modification enzyme MnmG"/>
    <property type="match status" value="1"/>
</dbReference>
<dbReference type="FunFam" id="1.10.150.570:FF:000001">
    <property type="entry name" value="tRNA uridine 5-carboxymethylaminomethyl modification enzyme MnmG"/>
    <property type="match status" value="1"/>
</dbReference>
<dbReference type="EMBL" id="NHMP01000002">
    <property type="protein sequence ID" value="OXE50166.1"/>
    <property type="molecule type" value="Genomic_DNA"/>
</dbReference>
<dbReference type="InterPro" id="IPR044920">
    <property type="entry name" value="MnmG_C_subdom_sf"/>
</dbReference>
<feature type="binding site" evidence="12">
    <location>
        <begin position="275"/>
        <end position="289"/>
    </location>
    <ligand>
        <name>NAD(+)</name>
        <dbReference type="ChEBI" id="CHEBI:57540"/>
    </ligand>
</feature>
<dbReference type="GO" id="GO:0005829">
    <property type="term" value="C:cytosol"/>
    <property type="evidence" value="ECO:0007669"/>
    <property type="project" value="TreeGrafter"/>
</dbReference>
<evidence type="ECO:0000313" key="16">
    <source>
        <dbReference type="Proteomes" id="UP000214610"/>
    </source>
</evidence>
<reference evidence="16" key="1">
    <citation type="submission" date="2017-05" db="EMBL/GenBank/DDBJ databases">
        <title>Improved OligoMM genomes.</title>
        <authorList>
            <person name="Garzetti D."/>
        </authorList>
    </citation>
    <scope>NUCLEOTIDE SEQUENCE [LARGE SCALE GENOMIC DNA]</scope>
    <source>
        <strain evidence="16">YL45</strain>
    </source>
</reference>
<dbReference type="GeneID" id="78362428"/>